<gene>
    <name evidence="2" type="ORF">IED13_04145</name>
</gene>
<comment type="caution">
    <text evidence="2">The sequence shown here is derived from an EMBL/GenBank/DDBJ whole genome shotgun (WGS) entry which is preliminary data.</text>
</comment>
<organism evidence="2 3">
    <name type="scientific">Bosea spartocytisi</name>
    <dbReference type="NCBI Taxonomy" id="2773451"/>
    <lineage>
        <taxon>Bacteria</taxon>
        <taxon>Pseudomonadati</taxon>
        <taxon>Pseudomonadota</taxon>
        <taxon>Alphaproteobacteria</taxon>
        <taxon>Hyphomicrobiales</taxon>
        <taxon>Boseaceae</taxon>
        <taxon>Bosea</taxon>
    </lineage>
</organism>
<evidence type="ECO:0000313" key="2">
    <source>
        <dbReference type="EMBL" id="MBD3844876.1"/>
    </source>
</evidence>
<proteinExistence type="predicted"/>
<name>A0A927E8L0_9HYPH</name>
<keyword evidence="3" id="KW-1185">Reference proteome</keyword>
<evidence type="ECO:0000313" key="3">
    <source>
        <dbReference type="Proteomes" id="UP000619295"/>
    </source>
</evidence>
<reference evidence="2" key="1">
    <citation type="submission" date="2020-09" db="EMBL/GenBank/DDBJ databases">
        <title>Bosea spartocytisi sp. nov. a root nodule endophyte of Spartocytisus supranubius in the high mountain ecosystem fo the Teide National Park (Canary Islands, Spain).</title>
        <authorList>
            <person name="Pulido-Suarez L."/>
            <person name="Peix A."/>
            <person name="Igual J.M."/>
            <person name="Socas-Perez N."/>
            <person name="Velazquez E."/>
            <person name="Flores-Felix J.D."/>
            <person name="Leon-Barrios M."/>
        </authorList>
    </citation>
    <scope>NUCLEOTIDE SEQUENCE</scope>
    <source>
        <strain evidence="2">SSUT16</strain>
    </source>
</reference>
<protein>
    <submittedName>
        <fullName evidence="2">Uncharacterized protein</fullName>
    </submittedName>
</protein>
<feature type="region of interest" description="Disordered" evidence="1">
    <location>
        <begin position="86"/>
        <end position="110"/>
    </location>
</feature>
<evidence type="ECO:0000256" key="1">
    <source>
        <dbReference type="SAM" id="MobiDB-lite"/>
    </source>
</evidence>
<dbReference type="Proteomes" id="UP000619295">
    <property type="component" value="Unassembled WGS sequence"/>
</dbReference>
<dbReference type="AlphaFoldDB" id="A0A927E8L0"/>
<accession>A0A927E8L0</accession>
<dbReference type="RefSeq" id="WP_191123460.1">
    <property type="nucleotide sequence ID" value="NZ_JACXWY010000002.1"/>
</dbReference>
<dbReference type="EMBL" id="JACXWY010000002">
    <property type="protein sequence ID" value="MBD3844876.1"/>
    <property type="molecule type" value="Genomic_DNA"/>
</dbReference>
<sequence length="371" mass="40144">MAMSFEKQAQSPVTSTGAYCPTFEYALLDPAQQNARLRLDAVDVPIEAGEGVGDATADRADVLFADLEMGGEPWLRPDCRLHFRRQGRASEGDGRASPARSWEDEHPFPPALPAQADRATAFIGLNRDRVAITATQLHAAAITAGDADALAIERASSAVGIVVLKSQPGAGRFKRRETMAVAALDSLVRRHGDDAGQVLRILAEADLAPIQANHVKAVELLLTDPEYSQVEPTDITRSILTVGADAEKEAKLFAATHRVPVWKALPVVWFRKARKNRKPGSAPSLGASRASPPVAKKLIPPIAPAPLRAEIETSAPPKRTPAFLDDVKHDQRTERDGWKPGRHLRRCSTCDYRFEGAVNSTKCADCAYSEA</sequence>